<keyword evidence="1" id="KW-0472">Membrane</keyword>
<dbReference type="RefSeq" id="WP_204681285.1">
    <property type="nucleotide sequence ID" value="NZ_BSNR01000001.1"/>
</dbReference>
<keyword evidence="1" id="KW-1133">Transmembrane helix</keyword>
<dbReference type="Proteomes" id="UP001430149">
    <property type="component" value="Unassembled WGS sequence"/>
</dbReference>
<name>A0ABS2K5U9_9GAMM</name>
<sequence>MGCLPLIILFVLGALIGRVFWGNTGLLWGSGIGLALGVISAAWLVWLIRKAKGE</sequence>
<comment type="caution">
    <text evidence="2">The sequence shown here is derived from an EMBL/GenBank/DDBJ whole genome shotgun (WGS) entry which is preliminary data.</text>
</comment>
<keyword evidence="1" id="KW-0812">Transmembrane</keyword>
<evidence type="ECO:0000256" key="1">
    <source>
        <dbReference type="SAM" id="Phobius"/>
    </source>
</evidence>
<feature type="transmembrane region" description="Helical" evidence="1">
    <location>
        <begin position="27"/>
        <end position="48"/>
    </location>
</feature>
<proteinExistence type="predicted"/>
<dbReference type="EMBL" id="JADIKE010000035">
    <property type="protein sequence ID" value="MBM7125678.1"/>
    <property type="molecule type" value="Genomic_DNA"/>
</dbReference>
<evidence type="ECO:0000313" key="2">
    <source>
        <dbReference type="EMBL" id="MBM7125678.1"/>
    </source>
</evidence>
<organism evidence="2 3">
    <name type="scientific">Dyella flava</name>
    <dbReference type="NCBI Taxonomy" id="1920170"/>
    <lineage>
        <taxon>Bacteria</taxon>
        <taxon>Pseudomonadati</taxon>
        <taxon>Pseudomonadota</taxon>
        <taxon>Gammaproteobacteria</taxon>
        <taxon>Lysobacterales</taxon>
        <taxon>Rhodanobacteraceae</taxon>
        <taxon>Dyella</taxon>
    </lineage>
</organism>
<evidence type="ECO:0008006" key="4">
    <source>
        <dbReference type="Google" id="ProtNLM"/>
    </source>
</evidence>
<evidence type="ECO:0000313" key="3">
    <source>
        <dbReference type="Proteomes" id="UP001430149"/>
    </source>
</evidence>
<keyword evidence="3" id="KW-1185">Reference proteome</keyword>
<reference evidence="2" key="1">
    <citation type="submission" date="2020-10" db="EMBL/GenBank/DDBJ databases">
        <title>Phylogeny of dyella-like bacteria.</title>
        <authorList>
            <person name="Fu J."/>
        </authorList>
    </citation>
    <scope>NUCLEOTIDE SEQUENCE</scope>
    <source>
        <strain evidence="2">DHOC52</strain>
    </source>
</reference>
<protein>
    <recommendedName>
        <fullName evidence="4">AtpZ/AtpI family protein</fullName>
    </recommendedName>
</protein>
<gene>
    <name evidence="2" type="ORF">ISP19_09825</name>
</gene>
<accession>A0ABS2K5U9</accession>